<dbReference type="InterPro" id="IPR040356">
    <property type="entry name" value="SPEAR"/>
</dbReference>
<evidence type="ECO:0000256" key="3">
    <source>
        <dbReference type="ARBA" id="ARBA00023163"/>
    </source>
</evidence>
<dbReference type="Proteomes" id="UP001346149">
    <property type="component" value="Unassembled WGS sequence"/>
</dbReference>
<sequence>MAGPLLLKSTSSSTSQDMPRNQAPLAGPELAQARQTEVTPRPAGRGKRAAKPPALKRPPQRGLGVAQLERLRQQEQWKKMTEMSQHGQHLRAGAEYQFQAQVVDPAVLVPGPLCGAPVHYSPADYFTGSSPTIACSGQMLGAGRGPGGQTQRSSSFPYGVDRAVGGMYMAGAGASATPAFEPLRELSSIPNVRCVSDRCDVCSLKKKGNANATNIVMLDHGAGGHADSRERPLTNNRDFLALNLGNSFSCSGNHINSSEQNYALHGSRRPSIDQEVEEVTGLGRKVKAVGGDSLLMEYEFFPGKSNTGRGIFPEKLCFPAVEDQEAATAASASASASASTSASVSAAAVSRSGGGDGEADPSSIDLSLRLSY</sequence>
<dbReference type="EMBL" id="JAXQNO010000001">
    <property type="protein sequence ID" value="KAK4805026.1"/>
    <property type="molecule type" value="Genomic_DNA"/>
</dbReference>
<comment type="caution">
    <text evidence="5">The sequence shown here is derived from an EMBL/GenBank/DDBJ whole genome shotgun (WGS) entry which is preliminary data.</text>
</comment>
<feature type="compositionally biased region" description="Low complexity" evidence="4">
    <location>
        <begin position="329"/>
        <end position="350"/>
    </location>
</feature>
<reference evidence="5 6" key="1">
    <citation type="journal article" date="2023" name="Hortic Res">
        <title>Pangenome of water caltrop reveals structural variations and asymmetric subgenome divergence after allopolyploidization.</title>
        <authorList>
            <person name="Zhang X."/>
            <person name="Chen Y."/>
            <person name="Wang L."/>
            <person name="Yuan Y."/>
            <person name="Fang M."/>
            <person name="Shi L."/>
            <person name="Lu R."/>
            <person name="Comes H.P."/>
            <person name="Ma Y."/>
            <person name="Chen Y."/>
            <person name="Huang G."/>
            <person name="Zhou Y."/>
            <person name="Zheng Z."/>
            <person name="Qiu Y."/>
        </authorList>
    </citation>
    <scope>NUCLEOTIDE SEQUENCE [LARGE SCALE GENOMIC DNA]</scope>
    <source>
        <strain evidence="5">F231</strain>
    </source>
</reference>
<feature type="region of interest" description="Disordered" evidence="4">
    <location>
        <begin position="329"/>
        <end position="372"/>
    </location>
</feature>
<evidence type="ECO:0008006" key="7">
    <source>
        <dbReference type="Google" id="ProtNLM"/>
    </source>
</evidence>
<organism evidence="5 6">
    <name type="scientific">Trapa natans</name>
    <name type="common">Water chestnut</name>
    <dbReference type="NCBI Taxonomy" id="22666"/>
    <lineage>
        <taxon>Eukaryota</taxon>
        <taxon>Viridiplantae</taxon>
        <taxon>Streptophyta</taxon>
        <taxon>Embryophyta</taxon>
        <taxon>Tracheophyta</taxon>
        <taxon>Spermatophyta</taxon>
        <taxon>Magnoliopsida</taxon>
        <taxon>eudicotyledons</taxon>
        <taxon>Gunneridae</taxon>
        <taxon>Pentapetalae</taxon>
        <taxon>rosids</taxon>
        <taxon>malvids</taxon>
        <taxon>Myrtales</taxon>
        <taxon>Lythraceae</taxon>
        <taxon>Trapa</taxon>
    </lineage>
</organism>
<gene>
    <name evidence="5" type="ORF">SAY86_004843</name>
</gene>
<dbReference type="PANTHER" id="PTHR33388">
    <property type="entry name" value="OS01G0212500 PROTEIN"/>
    <property type="match status" value="1"/>
</dbReference>
<evidence type="ECO:0000313" key="6">
    <source>
        <dbReference type="Proteomes" id="UP001346149"/>
    </source>
</evidence>
<dbReference type="GO" id="GO:0003700">
    <property type="term" value="F:DNA-binding transcription factor activity"/>
    <property type="evidence" value="ECO:0007669"/>
    <property type="project" value="InterPro"/>
</dbReference>
<dbReference type="AlphaFoldDB" id="A0AAN7N5I8"/>
<evidence type="ECO:0000256" key="1">
    <source>
        <dbReference type="ARBA" id="ARBA00022491"/>
    </source>
</evidence>
<accession>A0AAN7N5I8</accession>
<keyword evidence="6" id="KW-1185">Reference proteome</keyword>
<keyword evidence="1" id="KW-0678">Repressor</keyword>
<evidence type="ECO:0000256" key="4">
    <source>
        <dbReference type="SAM" id="MobiDB-lite"/>
    </source>
</evidence>
<name>A0AAN7N5I8_TRANT</name>
<feature type="region of interest" description="Disordered" evidence="4">
    <location>
        <begin position="1"/>
        <end position="64"/>
    </location>
</feature>
<evidence type="ECO:0000256" key="2">
    <source>
        <dbReference type="ARBA" id="ARBA00023015"/>
    </source>
</evidence>
<evidence type="ECO:0000313" key="5">
    <source>
        <dbReference type="EMBL" id="KAK4805026.1"/>
    </source>
</evidence>
<dbReference type="PANTHER" id="PTHR33388:SF2">
    <property type="entry name" value="PROTEIN SPOROCYTELESS"/>
    <property type="match status" value="1"/>
</dbReference>
<protein>
    <recommendedName>
        <fullName evidence="7">Protein SPOROCYTELESS</fullName>
    </recommendedName>
</protein>
<keyword evidence="2" id="KW-0805">Transcription regulation</keyword>
<proteinExistence type="predicted"/>
<keyword evidence="3" id="KW-0804">Transcription</keyword>